<evidence type="ECO:0000256" key="1">
    <source>
        <dbReference type="SAM" id="MobiDB-lite"/>
    </source>
</evidence>
<comment type="caution">
    <text evidence="2">The sequence shown here is derived from an EMBL/GenBank/DDBJ whole genome shotgun (WGS) entry which is preliminary data.</text>
</comment>
<name>A0AAD3SU13_NEPGR</name>
<dbReference type="EMBL" id="BSYO01000017">
    <property type="protein sequence ID" value="GMH16915.1"/>
    <property type="molecule type" value="Genomic_DNA"/>
</dbReference>
<keyword evidence="3" id="KW-1185">Reference proteome</keyword>
<evidence type="ECO:0000313" key="2">
    <source>
        <dbReference type="EMBL" id="GMH16915.1"/>
    </source>
</evidence>
<evidence type="ECO:0000313" key="3">
    <source>
        <dbReference type="Proteomes" id="UP001279734"/>
    </source>
</evidence>
<dbReference type="Proteomes" id="UP001279734">
    <property type="component" value="Unassembled WGS sequence"/>
</dbReference>
<protein>
    <submittedName>
        <fullName evidence="2">Uncharacterized protein</fullName>
    </submittedName>
</protein>
<reference evidence="2" key="1">
    <citation type="submission" date="2023-05" db="EMBL/GenBank/DDBJ databases">
        <title>Nepenthes gracilis genome sequencing.</title>
        <authorList>
            <person name="Fukushima K."/>
        </authorList>
    </citation>
    <scope>NUCLEOTIDE SEQUENCE</scope>
    <source>
        <strain evidence="2">SING2019-196</strain>
    </source>
</reference>
<proteinExistence type="predicted"/>
<feature type="region of interest" description="Disordered" evidence="1">
    <location>
        <begin position="1"/>
        <end position="23"/>
    </location>
</feature>
<organism evidence="2 3">
    <name type="scientific">Nepenthes gracilis</name>
    <name type="common">Slender pitcher plant</name>
    <dbReference type="NCBI Taxonomy" id="150966"/>
    <lineage>
        <taxon>Eukaryota</taxon>
        <taxon>Viridiplantae</taxon>
        <taxon>Streptophyta</taxon>
        <taxon>Embryophyta</taxon>
        <taxon>Tracheophyta</taxon>
        <taxon>Spermatophyta</taxon>
        <taxon>Magnoliopsida</taxon>
        <taxon>eudicotyledons</taxon>
        <taxon>Gunneridae</taxon>
        <taxon>Pentapetalae</taxon>
        <taxon>Caryophyllales</taxon>
        <taxon>Nepenthaceae</taxon>
        <taxon>Nepenthes</taxon>
    </lineage>
</organism>
<gene>
    <name evidence="2" type="ORF">Nepgr_018756</name>
</gene>
<accession>A0AAD3SU13</accession>
<dbReference type="AlphaFoldDB" id="A0AAD3SU13"/>
<sequence>MEASPSWDVLLNPRPPSPSSPSSSALVDCLPLSKSFAVLPSQSKLVEPLLNLESPSACSNSANEACGIVAPSVTPACNVGILSPPSDPIMVRIKSPRGVASVPGSAAIFNSSLAVSGSLPSGSNTAVPPLKPEFPASEILSQPAAPAASPSGCSWASVVENRTVGALVCCLLEWGAAAAKVNSGLSLLFAWPWLVAVGFCAGQPMLICWMLKTVTVGFVVEDRSCCAVLQLSDVDSAA</sequence>